<evidence type="ECO:0000259" key="1">
    <source>
        <dbReference type="PROSITE" id="PS51186"/>
    </source>
</evidence>
<name>A0ABV0GJA6_9BURK</name>
<evidence type="ECO:0000313" key="2">
    <source>
        <dbReference type="EMBL" id="MEO3715019.1"/>
    </source>
</evidence>
<dbReference type="PANTHER" id="PTHR43792:SF1">
    <property type="entry name" value="N-ACETYLTRANSFERASE DOMAIN-CONTAINING PROTEIN"/>
    <property type="match status" value="1"/>
</dbReference>
<sequence length="177" mass="19397">MSGTPLGGLQIPRFETERLWLRPFREADFDGLARFFASPVSATYGGPCSREEAWRKFAAYLGHWALRGYGPWALESKRDGAFVGLSGLWNPEGWVEPEITWALLPEAQGRGYATEAARGALAAAYGHFGWRTAVSVVAEGNSASSAVAERLGAQLERRIPFRGGQGLVYRHRGPDEV</sequence>
<dbReference type="InterPro" id="IPR051531">
    <property type="entry name" value="N-acetyltransferase"/>
</dbReference>
<dbReference type="PROSITE" id="PS51186">
    <property type="entry name" value="GNAT"/>
    <property type="match status" value="1"/>
</dbReference>
<dbReference type="Gene3D" id="3.40.630.30">
    <property type="match status" value="1"/>
</dbReference>
<accession>A0ABV0GJA6</accession>
<organism evidence="2 3">
    <name type="scientific">Roseateles flavus</name>
    <dbReference type="NCBI Taxonomy" id="3149041"/>
    <lineage>
        <taxon>Bacteria</taxon>
        <taxon>Pseudomonadati</taxon>
        <taxon>Pseudomonadota</taxon>
        <taxon>Betaproteobacteria</taxon>
        <taxon>Burkholderiales</taxon>
        <taxon>Sphaerotilaceae</taxon>
        <taxon>Roseateles</taxon>
    </lineage>
</organism>
<reference evidence="2 3" key="1">
    <citation type="submission" date="2024-05" db="EMBL/GenBank/DDBJ databases">
        <title>Roseateles sp. 2.12 16S ribosomal RNA gene Genome sequencing and assembly.</title>
        <authorList>
            <person name="Woo H."/>
        </authorList>
    </citation>
    <scope>NUCLEOTIDE SEQUENCE [LARGE SCALE GENOMIC DNA]</scope>
    <source>
        <strain evidence="2 3">2.12</strain>
    </source>
</reference>
<keyword evidence="3" id="KW-1185">Reference proteome</keyword>
<gene>
    <name evidence="2" type="ORF">ABDJ40_19815</name>
</gene>
<dbReference type="InterPro" id="IPR016181">
    <property type="entry name" value="Acyl_CoA_acyltransferase"/>
</dbReference>
<dbReference type="RefSeq" id="WP_347612242.1">
    <property type="nucleotide sequence ID" value="NZ_JBDPZC010000011.1"/>
</dbReference>
<dbReference type="InterPro" id="IPR000182">
    <property type="entry name" value="GNAT_dom"/>
</dbReference>
<dbReference type="Pfam" id="PF13302">
    <property type="entry name" value="Acetyltransf_3"/>
    <property type="match status" value="1"/>
</dbReference>
<dbReference type="EMBL" id="JBDPZC010000011">
    <property type="protein sequence ID" value="MEO3715019.1"/>
    <property type="molecule type" value="Genomic_DNA"/>
</dbReference>
<protein>
    <submittedName>
        <fullName evidence="2">GNAT family N-acetyltransferase</fullName>
    </submittedName>
</protein>
<feature type="domain" description="N-acetyltransferase" evidence="1">
    <location>
        <begin position="19"/>
        <end position="174"/>
    </location>
</feature>
<dbReference type="SUPFAM" id="SSF55729">
    <property type="entry name" value="Acyl-CoA N-acyltransferases (Nat)"/>
    <property type="match status" value="1"/>
</dbReference>
<dbReference type="PANTHER" id="PTHR43792">
    <property type="entry name" value="GNAT FAMILY, PUTATIVE (AFU_ORTHOLOGUE AFUA_3G00765)-RELATED-RELATED"/>
    <property type="match status" value="1"/>
</dbReference>
<dbReference type="Proteomes" id="UP001462640">
    <property type="component" value="Unassembled WGS sequence"/>
</dbReference>
<comment type="caution">
    <text evidence="2">The sequence shown here is derived from an EMBL/GenBank/DDBJ whole genome shotgun (WGS) entry which is preliminary data.</text>
</comment>
<proteinExistence type="predicted"/>
<evidence type="ECO:0000313" key="3">
    <source>
        <dbReference type="Proteomes" id="UP001462640"/>
    </source>
</evidence>